<organism evidence="1">
    <name type="scientific">Zea mays</name>
    <name type="common">Maize</name>
    <dbReference type="NCBI Taxonomy" id="4577"/>
    <lineage>
        <taxon>Eukaryota</taxon>
        <taxon>Viridiplantae</taxon>
        <taxon>Streptophyta</taxon>
        <taxon>Embryophyta</taxon>
        <taxon>Tracheophyta</taxon>
        <taxon>Spermatophyta</taxon>
        <taxon>Magnoliopsida</taxon>
        <taxon>Liliopsida</taxon>
        <taxon>Poales</taxon>
        <taxon>Poaceae</taxon>
        <taxon>PACMAD clade</taxon>
        <taxon>Panicoideae</taxon>
        <taxon>Andropogonodae</taxon>
        <taxon>Andropogoneae</taxon>
        <taxon>Tripsacinae</taxon>
        <taxon>Zea</taxon>
    </lineage>
</organism>
<protein>
    <submittedName>
        <fullName evidence="1">Cytokinin oxidase10</fullName>
    </submittedName>
</protein>
<gene>
    <name evidence="1" type="ORF">ZEAMMB73_Zm00001d032046</name>
</gene>
<reference evidence="1" key="1">
    <citation type="submission" date="2015-12" db="EMBL/GenBank/DDBJ databases">
        <title>Update maize B73 reference genome by single molecule sequencing technologies.</title>
        <authorList>
            <consortium name="Maize Genome Sequencing Project"/>
            <person name="Ware D."/>
        </authorList>
    </citation>
    <scope>NUCLEOTIDE SEQUENCE [LARGE SCALE GENOMIC DNA]</scope>
    <source>
        <tissue evidence="1">Seedling</tissue>
    </source>
</reference>
<dbReference type="EMBL" id="CM007647">
    <property type="protein sequence ID" value="ONM04288.1"/>
    <property type="molecule type" value="Genomic_DNA"/>
</dbReference>
<dbReference type="AlphaFoldDB" id="A0A1D6KN96"/>
<name>A0A1D6KN96_MAIZE</name>
<proteinExistence type="predicted"/>
<accession>A0A1D6KN96</accession>
<sequence length="206" mass="22304">MMAIGPPLVAFRDASRIATEAARRASSLLHPASIRRDRWALLQGQDDWLHAGLDLAQLCGFIRTAQLVWHVRPPIGEMRSINPITSSVRNGTDFSLSTGPKRAGDLDRPTLSPFPLPRPPADPSLLRYRLLATTLSRPMRSTGDDPEQKGRPALPGYQPESFQATKAAARGSARICRATATAAAPRFILEGGCAPSGAFLTTRSRL</sequence>
<evidence type="ECO:0000313" key="1">
    <source>
        <dbReference type="EMBL" id="ONM04288.1"/>
    </source>
</evidence>